<dbReference type="InterPro" id="IPR036237">
    <property type="entry name" value="Xyl_isomerase-like_sf"/>
</dbReference>
<dbReference type="PANTHER" id="PTHR12110">
    <property type="entry name" value="HYDROXYPYRUVATE ISOMERASE"/>
    <property type="match status" value="1"/>
</dbReference>
<accession>A0A3M9NAY6</accession>
<dbReference type="OrthoDB" id="930834at2"/>
<dbReference type="AlphaFoldDB" id="A0A3M9NAY6"/>
<keyword evidence="2" id="KW-0413">Isomerase</keyword>
<evidence type="ECO:0000313" key="3">
    <source>
        <dbReference type="Proteomes" id="UP000267223"/>
    </source>
</evidence>
<feature type="domain" description="Xylose isomerase-like TIM barrel" evidence="1">
    <location>
        <begin position="56"/>
        <end position="303"/>
    </location>
</feature>
<dbReference type="Pfam" id="PF01261">
    <property type="entry name" value="AP_endonuc_2"/>
    <property type="match status" value="1"/>
</dbReference>
<dbReference type="PANTHER" id="PTHR12110:SF48">
    <property type="entry name" value="BLL3656 PROTEIN"/>
    <property type="match status" value="1"/>
</dbReference>
<dbReference type="EMBL" id="RJJR01000012">
    <property type="protein sequence ID" value="RNI34949.1"/>
    <property type="molecule type" value="Genomic_DNA"/>
</dbReference>
<proteinExistence type="predicted"/>
<organism evidence="2 3">
    <name type="scientific">Hanamia caeni</name>
    <dbReference type="NCBI Taxonomy" id="2294116"/>
    <lineage>
        <taxon>Bacteria</taxon>
        <taxon>Pseudomonadati</taxon>
        <taxon>Bacteroidota</taxon>
        <taxon>Chitinophagia</taxon>
        <taxon>Chitinophagales</taxon>
        <taxon>Chitinophagaceae</taxon>
        <taxon>Hanamia</taxon>
    </lineage>
</organism>
<evidence type="ECO:0000313" key="2">
    <source>
        <dbReference type="EMBL" id="RNI34949.1"/>
    </source>
</evidence>
<dbReference type="GO" id="GO:0016853">
    <property type="term" value="F:isomerase activity"/>
    <property type="evidence" value="ECO:0007669"/>
    <property type="project" value="UniProtKB-KW"/>
</dbReference>
<dbReference type="SUPFAM" id="SSF51658">
    <property type="entry name" value="Xylose isomerase-like"/>
    <property type="match status" value="1"/>
</dbReference>
<sequence length="310" mass="34073">MLNRRDSIKLSAALLAGAYIPRPVKTALSARHNPFRFSLNTSTISGQNPGLLRSIEIASAAGYDGMELWINDIKRYLKQGNSIQSLASFISSKNIVIENAISFTEWMVDDDDKRNAALKELEAEMKILSVLGCHRIAAPPAGVSRDQPIHFQKAAVRYREILALGRKYNVMPVLEFWGASGTLYNLSQATAIAVAADARDARILPDVFHLFRGGSGFEGLSLLNGKVIDIIHMNDYPSSKPVNEQTDSDRVYPGDGVAPLKQVLRDLKSIGGSKVLSLELFNKSYWAQDPLVVARTGLQKMKSLVSEIES</sequence>
<dbReference type="InterPro" id="IPR050312">
    <property type="entry name" value="IolE/XylAMocC-like"/>
</dbReference>
<evidence type="ECO:0000259" key="1">
    <source>
        <dbReference type="Pfam" id="PF01261"/>
    </source>
</evidence>
<dbReference type="RefSeq" id="WP_123121504.1">
    <property type="nucleotide sequence ID" value="NZ_RJJR01000012.1"/>
</dbReference>
<reference evidence="2 3" key="1">
    <citation type="submission" date="2018-11" db="EMBL/GenBank/DDBJ databases">
        <title>Draft genome sequence of Ferruginibacter sp. BO-59.</title>
        <authorList>
            <person name="Im W.T."/>
        </authorList>
    </citation>
    <scope>NUCLEOTIDE SEQUENCE [LARGE SCALE GENOMIC DNA]</scope>
    <source>
        <strain evidence="2 3">BO-59</strain>
    </source>
</reference>
<keyword evidence="3" id="KW-1185">Reference proteome</keyword>
<dbReference type="Proteomes" id="UP000267223">
    <property type="component" value="Unassembled WGS sequence"/>
</dbReference>
<dbReference type="InterPro" id="IPR013022">
    <property type="entry name" value="Xyl_isomerase-like_TIM-brl"/>
</dbReference>
<name>A0A3M9NAY6_9BACT</name>
<gene>
    <name evidence="2" type="ORF">EFY79_13995</name>
</gene>
<comment type="caution">
    <text evidence="2">The sequence shown here is derived from an EMBL/GenBank/DDBJ whole genome shotgun (WGS) entry which is preliminary data.</text>
</comment>
<dbReference type="Gene3D" id="3.20.20.150">
    <property type="entry name" value="Divalent-metal-dependent TIM barrel enzymes"/>
    <property type="match status" value="1"/>
</dbReference>
<protein>
    <submittedName>
        <fullName evidence="2">Sugar phosphate isomerase/epimerase</fullName>
    </submittedName>
</protein>